<dbReference type="PIRSF" id="PIRSF038980">
    <property type="entry name" value="A2M_bac"/>
    <property type="match status" value="1"/>
</dbReference>
<dbReference type="Pfam" id="PF00207">
    <property type="entry name" value="A2M"/>
    <property type="match status" value="1"/>
</dbReference>
<dbReference type="InterPro" id="IPR041246">
    <property type="entry name" value="Bact_MG10"/>
</dbReference>
<dbReference type="InterPro" id="IPR041462">
    <property type="entry name" value="Bact_A2M_MG6"/>
</dbReference>
<dbReference type="Gene3D" id="1.50.10.20">
    <property type="match status" value="1"/>
</dbReference>
<dbReference type="OrthoDB" id="9767116at2"/>
<evidence type="ECO:0000256" key="2">
    <source>
        <dbReference type="ARBA" id="ARBA00022729"/>
    </source>
</evidence>
<dbReference type="GO" id="GO:0004866">
    <property type="term" value="F:endopeptidase inhibitor activity"/>
    <property type="evidence" value="ECO:0007669"/>
    <property type="project" value="InterPro"/>
</dbReference>
<dbReference type="Pfam" id="PF21142">
    <property type="entry name" value="A2M_bMG2"/>
    <property type="match status" value="1"/>
</dbReference>
<dbReference type="InterPro" id="IPR008930">
    <property type="entry name" value="Terpenoid_cyclase/PrenylTrfase"/>
</dbReference>
<gene>
    <name evidence="6" type="ORF">C7443_105120</name>
</gene>
<dbReference type="Gene3D" id="2.60.40.1930">
    <property type="match status" value="1"/>
</dbReference>
<dbReference type="InterPro" id="IPR026284">
    <property type="entry name" value="A2MG_proteobact"/>
</dbReference>
<dbReference type="EMBL" id="QGTJ01000005">
    <property type="protein sequence ID" value="PWV61692.1"/>
    <property type="molecule type" value="Genomic_DNA"/>
</dbReference>
<dbReference type="InterPro" id="IPR021868">
    <property type="entry name" value="Alpha_2_Macroglob_MG3"/>
</dbReference>
<evidence type="ECO:0000259" key="4">
    <source>
        <dbReference type="SMART" id="SM01359"/>
    </source>
</evidence>
<dbReference type="Pfam" id="PF17972">
    <property type="entry name" value="bMG5"/>
    <property type="match status" value="1"/>
</dbReference>
<dbReference type="PANTHER" id="PTHR40094:SF1">
    <property type="entry name" value="UBIQUITIN DOMAIN-CONTAINING PROTEIN"/>
    <property type="match status" value="1"/>
</dbReference>
<dbReference type="InterPro" id="IPR002890">
    <property type="entry name" value="MG2"/>
</dbReference>
<dbReference type="Pfam" id="PF17962">
    <property type="entry name" value="bMG6"/>
    <property type="match status" value="1"/>
</dbReference>
<evidence type="ECO:0000259" key="5">
    <source>
        <dbReference type="SMART" id="SM01360"/>
    </source>
</evidence>
<sequence>MRVWFLVLALLFGSGLAHAFDDDALPGLADLYRQQLLALPATPLPADALTRADAALKAKQWSQAVPLFEALVRAHPEQGGLWLKLGRARGNAEPSDANARAAAWQALQLATTAKDKAAALFVIGRLFEVNEMFKPALAAYDEGLALFGDASITRRAEALREQLMLRPTGAEASVEGDQPRLCVSFSEPLSRERSLHWADFLAIEPALPQAVVNARGEQICIEGVAWGTTYQVTVRAGVPGVSVERRSRASETFTVAVGDRAPKLEFRGNTWVLPKKGGGHIALLSVNLPAAKLQLLRFNDRNLVEQLRGKHLDETYYAYETRRMARDNAELVWEGTVDLAGERNQQATTLLPIDTVLKTPQPGIYLLTAAPLQPLDGDEDYQELATQWLLISDLGLSAMRGEDGLHLFVRSLDSAQPTPGVTLTLYSRSNAELASVSTDAEGQALFAPGLLRGEGARAPQVVMASTATGDFSFLDLGEPAFDLSDRGVEGRPAPGALDAWLYSDRGVYRPGEAVELSALLRDTAAKAVEELPLTLIINRPDGSEAERRVLQPAAAGSYHTRIELAPNARSGQWRVALHADPKAEPIGRYSFRVEDFVPQRLHIELSAAQPVLHPGEPLDVELSGRFLYGAPAATLPAEFDATLEADPEPYPQWKDYQFGLVQDSFEPTGVSADSAAQTSDAEGHAQARYLIAAAPDTTRPLRLSVRAGLEEPGGSIVRRVLRVPLRSADLALGIHPQFASGELGDGQHAGFDVIALDGAGERRAATGLRYELFRESYDYVWYRTDSGRLDWKQIVRDGAPLRSGTLDVAADSVATLGFDRLDGGPYRLEVFDAAGAVASSVRFSVGWVAQPGSGERPDQAQVLLDREQYAAGDTAKIRVRAPFAGELLLSVASHKVWATHHAHVPADGLELSLPVKAEWGPGVYVTATVFRPGRSAAQAGPGRAIGLAWLALDPAPRRLDVKLDAPAEWRPRQTVQLPLTVAGAAAGDAVYLTLTAVDEGILQLTDFHSPDPLDHYLGKRRLGVDMLDLYGRLIAPAEGVPGELRSGGDADGGLLDAPPLKRRASVVLFSGQVTLGADGKASVPMTLPDFAGQLRLMAVAWSRERLGMAEAKVAVRDPLVADAYPPRFLAPGDLAQVRVQVDDVGAAPGAWRLQASADGALALEGETQFTLDLGPGRDKQLRQRLQLRGQGVGDGSLRLTLDGPDGTHIVHDWPLTVRAAVAVERHVTLQPLAAGASLHLDAAPLADFLPGSTRLRVLASPQAPLDREALLAELGDYAYGCVEQTTSRLLPLIGDDSRRAQAEPLLRRLLAQQGSDGGFGRWSALDDIRPWLSAYATEALVRAHEAGLPVPEAALKRALDTLHGQLEGADPDATMLAARAYAAWVLARADVARPGEIRYLIDAWGDRLPTRLASAQLAAAAARYGDAARAKRLFAQAQAKALPRASGLDDYGSELRDDAAVLTLALEAHAAGDDAALRAVDLATRVERQHWLSTQEQSWLATLAARLPAGSGTPQLTLDGKPLAAQQDRVVFNADLAALAHGQTLANAGSSTSWLRLSASGLPAGEPAPYAEGIALVRRYFDLDGKALDPAHLKAGQTLVVTLDGEVRTDGAVQLLVADLLPAGFELENAALGPSRSAGELPWLSQLSETEHVELRDDRYVAALDLGERRSFSLAYLVRAVTPGDYRLPPPVAEDMVRPTLRARGEAGRVVIE</sequence>
<evidence type="ECO:0000313" key="7">
    <source>
        <dbReference type="Proteomes" id="UP000246569"/>
    </source>
</evidence>
<proteinExistence type="inferred from homology"/>
<dbReference type="InterPro" id="IPR051802">
    <property type="entry name" value="YfhM-like"/>
</dbReference>
<dbReference type="Pfam" id="PF11974">
    <property type="entry name" value="bMG3"/>
    <property type="match status" value="1"/>
</dbReference>
<evidence type="ECO:0000256" key="3">
    <source>
        <dbReference type="SAM" id="SignalP"/>
    </source>
</evidence>
<dbReference type="RefSeq" id="WP_110018478.1">
    <property type="nucleotide sequence ID" value="NZ_QGTJ01000005.1"/>
</dbReference>
<dbReference type="InterPro" id="IPR001599">
    <property type="entry name" value="Macroglobln_a2"/>
</dbReference>
<organism evidence="6 7">
    <name type="scientific">Plasticicumulans acidivorans</name>
    <dbReference type="NCBI Taxonomy" id="886464"/>
    <lineage>
        <taxon>Bacteria</taxon>
        <taxon>Pseudomonadati</taxon>
        <taxon>Pseudomonadota</taxon>
        <taxon>Gammaproteobacteria</taxon>
        <taxon>Candidatus Competibacteraceae</taxon>
        <taxon>Plasticicumulans</taxon>
    </lineage>
</organism>
<evidence type="ECO:0000313" key="6">
    <source>
        <dbReference type="EMBL" id="PWV61692.1"/>
    </source>
</evidence>
<dbReference type="PANTHER" id="PTHR40094">
    <property type="entry name" value="ALPHA-2-MACROGLOBULIN HOMOLOG"/>
    <property type="match status" value="1"/>
</dbReference>
<protein>
    <recommendedName>
        <fullName evidence="8">Alpha-2-macroglobulin</fullName>
    </recommendedName>
</protein>
<feature type="chain" id="PRO_5016468347" description="Alpha-2-macroglobulin" evidence="3">
    <location>
        <begin position="20"/>
        <end position="1713"/>
    </location>
</feature>
<keyword evidence="7" id="KW-1185">Reference proteome</keyword>
<dbReference type="Pfam" id="PF01835">
    <property type="entry name" value="MG2"/>
    <property type="match status" value="1"/>
</dbReference>
<evidence type="ECO:0000256" key="1">
    <source>
        <dbReference type="ARBA" id="ARBA00010556"/>
    </source>
</evidence>
<dbReference type="InterPro" id="IPR011990">
    <property type="entry name" value="TPR-like_helical_dom_sf"/>
</dbReference>
<feature type="domain" description="Alpha-2-macroglobulin bait region" evidence="4">
    <location>
        <begin position="860"/>
        <end position="1004"/>
    </location>
</feature>
<dbReference type="Proteomes" id="UP000246569">
    <property type="component" value="Unassembled WGS sequence"/>
</dbReference>
<dbReference type="Pfam" id="PF07703">
    <property type="entry name" value="A2M_BRD"/>
    <property type="match status" value="1"/>
</dbReference>
<keyword evidence="2 3" id="KW-0732">Signal</keyword>
<name>A0A317MUR5_9GAMM</name>
<dbReference type="SUPFAM" id="SSF48239">
    <property type="entry name" value="Terpenoid cyclases/Protein prenyltransferases"/>
    <property type="match status" value="1"/>
</dbReference>
<dbReference type="InterPro" id="IPR049120">
    <property type="entry name" value="A2M_bMG2"/>
</dbReference>
<dbReference type="SMART" id="SM01360">
    <property type="entry name" value="A2M"/>
    <property type="match status" value="1"/>
</dbReference>
<dbReference type="Gene3D" id="1.25.40.10">
    <property type="entry name" value="Tetratricopeptide repeat domain"/>
    <property type="match status" value="1"/>
</dbReference>
<feature type="domain" description="Alpha-2-macroglobulin" evidence="5">
    <location>
        <begin position="1066"/>
        <end position="1155"/>
    </location>
</feature>
<feature type="signal peptide" evidence="3">
    <location>
        <begin position="1"/>
        <end position="19"/>
    </location>
</feature>
<evidence type="ECO:0008006" key="8">
    <source>
        <dbReference type="Google" id="ProtNLM"/>
    </source>
</evidence>
<dbReference type="InterPro" id="IPR011625">
    <property type="entry name" value="A2M_N_BRD"/>
</dbReference>
<dbReference type="SUPFAM" id="SSF48452">
    <property type="entry name" value="TPR-like"/>
    <property type="match status" value="1"/>
</dbReference>
<dbReference type="InterPro" id="IPR041203">
    <property type="entry name" value="Bact_A2M_MG5"/>
</dbReference>
<comment type="similarity">
    <text evidence="1">Belongs to the protease inhibitor I39 (alpha-2-macroglobulin) family. Bacterial alpha-2-macroglobulin subfamily.</text>
</comment>
<dbReference type="SMART" id="SM01359">
    <property type="entry name" value="A2M_N_2"/>
    <property type="match status" value="1"/>
</dbReference>
<reference evidence="6 7" key="1">
    <citation type="submission" date="2018-05" db="EMBL/GenBank/DDBJ databases">
        <title>Genomic Encyclopedia of Type Strains, Phase IV (KMG-IV): sequencing the most valuable type-strain genomes for metagenomic binning, comparative biology and taxonomic classification.</title>
        <authorList>
            <person name="Goeker M."/>
        </authorList>
    </citation>
    <scope>NUCLEOTIDE SEQUENCE [LARGE SCALE GENOMIC DNA]</scope>
    <source>
        <strain evidence="6 7">DSM 23606</strain>
    </source>
</reference>
<comment type="caution">
    <text evidence="6">The sequence shown here is derived from an EMBL/GenBank/DDBJ whole genome shotgun (WGS) entry which is preliminary data.</text>
</comment>
<dbReference type="Pfam" id="PF17973">
    <property type="entry name" value="bMG10"/>
    <property type="match status" value="1"/>
</dbReference>
<accession>A0A317MUR5</accession>